<dbReference type="InterPro" id="IPR032531">
    <property type="entry name" value="DUF4956"/>
</dbReference>
<feature type="transmembrane region" description="Helical" evidence="1">
    <location>
        <begin position="113"/>
        <end position="130"/>
    </location>
</feature>
<name>A0A1T4K334_9FUSO</name>
<dbReference type="AlphaFoldDB" id="A0A1T4K334"/>
<gene>
    <name evidence="2" type="ORF">SAMN02745174_00269</name>
</gene>
<keyword evidence="1" id="KW-1133">Transmembrane helix</keyword>
<dbReference type="EMBL" id="FUWX01000004">
    <property type="protein sequence ID" value="SJZ36773.1"/>
    <property type="molecule type" value="Genomic_DNA"/>
</dbReference>
<evidence type="ECO:0000256" key="1">
    <source>
        <dbReference type="SAM" id="Phobius"/>
    </source>
</evidence>
<keyword evidence="3" id="KW-1185">Reference proteome</keyword>
<reference evidence="2 3" key="1">
    <citation type="submission" date="2017-02" db="EMBL/GenBank/DDBJ databases">
        <authorList>
            <person name="Peterson S.W."/>
        </authorList>
    </citation>
    <scope>NUCLEOTIDE SEQUENCE [LARGE SCALE GENOMIC DNA]</scope>
    <source>
        <strain evidence="2 3">ATCC 700028</strain>
    </source>
</reference>
<dbReference type="Pfam" id="PF16316">
    <property type="entry name" value="DUF4956"/>
    <property type="match status" value="1"/>
</dbReference>
<dbReference type="STRING" id="180163.SAMN02745174_00269"/>
<evidence type="ECO:0000313" key="2">
    <source>
        <dbReference type="EMBL" id="SJZ36773.1"/>
    </source>
</evidence>
<evidence type="ECO:0008006" key="4">
    <source>
        <dbReference type="Google" id="ProtNLM"/>
    </source>
</evidence>
<feature type="transmembrane region" description="Helical" evidence="1">
    <location>
        <begin position="65"/>
        <end position="83"/>
    </location>
</feature>
<dbReference type="OrthoDB" id="9803265at2"/>
<sequence length="229" mass="26460">MVLYFKYNFLKGGDFIYNLNNLFLVTESSNISYMKAFQSILAVIPLAIILFYTYKIVYRQGGYKIKFNINLVVTIFITTMIMTLIKNNVATSVGLLGVISVVRFRVKLKDHRDVAFILWAIGIGVAIGTASYFLGFLYSIVISLTLIILNRYLIKMEKISLLIIRGDKIKSDKSDLILEKYCKEFTLISKEKKENYKEYIYNITLKKKDINKLKDELLEGSQADFIKFL</sequence>
<dbReference type="RefSeq" id="WP_078692813.1">
    <property type="nucleotide sequence ID" value="NZ_FUWX01000004.1"/>
</dbReference>
<organism evidence="2 3">
    <name type="scientific">Cetobacterium ceti</name>
    <dbReference type="NCBI Taxonomy" id="180163"/>
    <lineage>
        <taxon>Bacteria</taxon>
        <taxon>Fusobacteriati</taxon>
        <taxon>Fusobacteriota</taxon>
        <taxon>Fusobacteriia</taxon>
        <taxon>Fusobacteriales</taxon>
        <taxon>Fusobacteriaceae</taxon>
        <taxon>Cetobacterium</taxon>
    </lineage>
</organism>
<protein>
    <recommendedName>
        <fullName evidence="4">DUF4956 domain-containing protein</fullName>
    </recommendedName>
</protein>
<evidence type="ECO:0000313" key="3">
    <source>
        <dbReference type="Proteomes" id="UP000191153"/>
    </source>
</evidence>
<accession>A0A1T4K334</accession>
<proteinExistence type="predicted"/>
<keyword evidence="1" id="KW-0812">Transmembrane</keyword>
<dbReference type="Proteomes" id="UP000191153">
    <property type="component" value="Unassembled WGS sequence"/>
</dbReference>
<feature type="transmembrane region" description="Helical" evidence="1">
    <location>
        <begin position="36"/>
        <end position="53"/>
    </location>
</feature>
<keyword evidence="1" id="KW-0472">Membrane</keyword>